<dbReference type="AlphaFoldDB" id="A0A246GHW4"/>
<dbReference type="InterPro" id="IPR019734">
    <property type="entry name" value="TPR_rpt"/>
</dbReference>
<feature type="repeat" description="TPR" evidence="3">
    <location>
        <begin position="313"/>
        <end position="346"/>
    </location>
</feature>
<name>A0A246GHW4_9FLAO</name>
<sequence length="1004" mass="117432">MRQLPFLICSIFFWVNSSIFCQQSEIYTNPLSSYQKGIHLLKSKHYLAAQLIFDKVQKTAEFEIASDCAFYSALASLRLKQENADQKMLQFIKEYPISTKMNSAYTELATYFFESGRYAYALEYFEKVDESALTRDELEKYYFYRGYTFFTTHDQKSAKYYFNRVVYSHEYGSKAKYYLGFLAYQGNQYEEANKYFDQVDKEDKYKEKLSYFQADMAFKSGAFQKSIDLGLKAMAHSSIEEKSELSKIIGESYFNLKEYDKSIPYLKAYQGKEGKWNNTDFYQLGYAFYQKKDYETAITYFNRIVEGNDLVAQNAYYHLGESYLKTDKKQQALNAFKNASEMIFDKKIQEDAYLNYAKLSYDIGNSYQTTPEILTGFLTKYPNTSHKNEIENLLINSFITSRNYKEALQLLEKNKSITNRIVYQKVAFYRGLELYADGNYNEALNLFKKSINEQKNLVFTARATFWKGETEFIKNDFSNALLSYKQFLGFVESKTTTENENINYNIAYTYFKLKEYEQASRFFQKHTENSKEDKTRLIDAYLRLADCYFVTSKYNLAIESYDKAIALKGIDTDYASFQKAISYGFAGKNDQKIRELNNFIKKFSESEYRDDAFYELANTYTTIGQSTAAIKMYDQLISEYNKGRYTAKAILRQGLIFYNEDKDDLALLKFKKVAQEYPGTEEANESVRTARLLYIDKGQVQEYANWIKTLEFVEVNDTELDHDAWEAVEKQYAQENKEQALLNLKSYINTFPNGKQILKAYFYLAELYYQKGAIDLSVSNYEYLVSKSRNEYTEQALTRLSELFLKKQNNTEQSIVYLIRLENESDFPQNKMYAQANLMKIYYEKKEYNNAVVYAEKVLLNPKTDNKLKTDAQIIIARAARELGDENKTKEAYLNVQKNAKGELMAEALYYDSFFKNKEGKFELSNAIVQKIAKEYSGYKYYGAKSLIIMAKNFYGLKDSYQASYILESVIKNFKNFQDVLTEAQEELNKIKAEEAKTNSSIKG</sequence>
<dbReference type="InterPro" id="IPR051012">
    <property type="entry name" value="CellSynth/LPSAsmb/PSIAsmb"/>
</dbReference>
<feature type="repeat" description="TPR" evidence="3">
    <location>
        <begin position="538"/>
        <end position="571"/>
    </location>
</feature>
<accession>A0A246GHW4</accession>
<feature type="coiled-coil region" evidence="4">
    <location>
        <begin position="967"/>
        <end position="1001"/>
    </location>
</feature>
<dbReference type="Pfam" id="PF13181">
    <property type="entry name" value="TPR_8"/>
    <property type="match status" value="2"/>
</dbReference>
<feature type="repeat" description="TPR" evidence="3">
    <location>
        <begin position="278"/>
        <end position="311"/>
    </location>
</feature>
<gene>
    <name evidence="5" type="ORF">BWK59_08515</name>
</gene>
<dbReference type="SUPFAM" id="SSF48452">
    <property type="entry name" value="TPR-like"/>
    <property type="match status" value="4"/>
</dbReference>
<evidence type="ECO:0000256" key="3">
    <source>
        <dbReference type="PROSITE-ProRule" id="PRU00339"/>
    </source>
</evidence>
<comment type="caution">
    <text evidence="5">The sequence shown here is derived from an EMBL/GenBank/DDBJ whole genome shotgun (WGS) entry which is preliminary data.</text>
</comment>
<reference evidence="5 6" key="1">
    <citation type="journal article" date="2017" name="Infect. Genet. Evol.">
        <title>Comparative genome analysis of fish pathogen Flavobacterium columnare reveals extensive sequence diversity within the species.</title>
        <authorList>
            <person name="Kayansamruaj P."/>
            <person name="Dong H.T."/>
            <person name="Hirono I."/>
            <person name="Kondo H."/>
            <person name="Senapin S."/>
            <person name="Rodkhum C."/>
        </authorList>
    </citation>
    <scope>NUCLEOTIDE SEQUENCE [LARGE SCALE GENOMIC DNA]</scope>
    <source>
        <strain evidence="5 6">1215</strain>
    </source>
</reference>
<dbReference type="PANTHER" id="PTHR45586:SF1">
    <property type="entry name" value="LIPOPOLYSACCHARIDE ASSEMBLY PROTEIN B"/>
    <property type="match status" value="1"/>
</dbReference>
<evidence type="ECO:0000256" key="1">
    <source>
        <dbReference type="ARBA" id="ARBA00022737"/>
    </source>
</evidence>
<keyword evidence="2 3" id="KW-0802">TPR repeat</keyword>
<dbReference type="EMBL" id="MTCZ01000075">
    <property type="protein sequence ID" value="OWP83818.1"/>
    <property type="molecule type" value="Genomic_DNA"/>
</dbReference>
<organism evidence="5 6">
    <name type="scientific">Flavobacterium davisii</name>
    <dbReference type="NCBI Taxonomy" id="2906077"/>
    <lineage>
        <taxon>Bacteria</taxon>
        <taxon>Pseudomonadati</taxon>
        <taxon>Bacteroidota</taxon>
        <taxon>Flavobacteriia</taxon>
        <taxon>Flavobacteriales</taxon>
        <taxon>Flavobacteriaceae</taxon>
        <taxon>Flavobacterium</taxon>
    </lineage>
</organism>
<keyword evidence="4" id="KW-0175">Coiled coil</keyword>
<evidence type="ECO:0000256" key="2">
    <source>
        <dbReference type="ARBA" id="ARBA00022803"/>
    </source>
</evidence>
<keyword evidence="1" id="KW-0677">Repeat</keyword>
<evidence type="ECO:0000313" key="5">
    <source>
        <dbReference type="EMBL" id="OWP83818.1"/>
    </source>
</evidence>
<dbReference type="RefSeq" id="WP_088392949.1">
    <property type="nucleotide sequence ID" value="NZ_MTCZ01000075.1"/>
</dbReference>
<protein>
    <recommendedName>
        <fullName evidence="7">Tetratricopeptide repeat protein</fullName>
    </recommendedName>
</protein>
<dbReference type="PANTHER" id="PTHR45586">
    <property type="entry name" value="TPR REPEAT-CONTAINING PROTEIN PA4667"/>
    <property type="match status" value="1"/>
</dbReference>
<evidence type="ECO:0008006" key="7">
    <source>
        <dbReference type="Google" id="ProtNLM"/>
    </source>
</evidence>
<dbReference type="PROSITE" id="PS50005">
    <property type="entry name" value="TPR"/>
    <property type="match status" value="3"/>
</dbReference>
<evidence type="ECO:0000313" key="6">
    <source>
        <dbReference type="Proteomes" id="UP000197768"/>
    </source>
</evidence>
<proteinExistence type="predicted"/>
<evidence type="ECO:0000256" key="4">
    <source>
        <dbReference type="SAM" id="Coils"/>
    </source>
</evidence>
<dbReference type="Pfam" id="PF13432">
    <property type="entry name" value="TPR_16"/>
    <property type="match status" value="1"/>
</dbReference>
<dbReference type="Gene3D" id="1.25.40.10">
    <property type="entry name" value="Tetratricopeptide repeat domain"/>
    <property type="match status" value="6"/>
</dbReference>
<dbReference type="InterPro" id="IPR011990">
    <property type="entry name" value="TPR-like_helical_dom_sf"/>
</dbReference>
<dbReference type="Proteomes" id="UP000197768">
    <property type="component" value="Unassembled WGS sequence"/>
</dbReference>
<dbReference type="Pfam" id="PF13174">
    <property type="entry name" value="TPR_6"/>
    <property type="match status" value="2"/>
</dbReference>
<dbReference type="SMART" id="SM00028">
    <property type="entry name" value="TPR"/>
    <property type="match status" value="12"/>
</dbReference>